<evidence type="ECO:0000313" key="3">
    <source>
        <dbReference type="EMBL" id="SIQ95325.1"/>
    </source>
</evidence>
<evidence type="ECO:0000259" key="2">
    <source>
        <dbReference type="Pfam" id="PF13200"/>
    </source>
</evidence>
<dbReference type="SUPFAM" id="SSF51445">
    <property type="entry name" value="(Trans)glycosidases"/>
    <property type="match status" value="1"/>
</dbReference>
<dbReference type="InterPro" id="IPR025275">
    <property type="entry name" value="DUF4015"/>
</dbReference>
<evidence type="ECO:0000256" key="1">
    <source>
        <dbReference type="SAM" id="SignalP"/>
    </source>
</evidence>
<keyword evidence="4" id="KW-1185">Reference proteome</keyword>
<dbReference type="InterPro" id="IPR017853">
    <property type="entry name" value="GH"/>
</dbReference>
<sequence>MKGITVVFFCVFSMALGAAPAELLELTSSELRFSQNGSDEVRVARSLRQATGSNTYLTSAARSPWDERRLLVATTFHGIFESEDNGETWSALGRGNGLRTIYKGNGFYDDIAQAAYDPSDRDVLWLRRAQSGELLAIDRRRGAVVNLPDSRGQRALAAAVPARDHPQARMYPAREQRMEKAADKVSFFLAPWHVGPDSLPGHMEFAREQGFNAVVIDFKDDNGRIAYETSLELPRQVGAVRRFFDAQRVIRTVHESDLYLIARIVVFKDEQLYRYQNNRYALWDSRRNAPWGVFRQETTDDGETRSRQVEYWVDPFSEFVWDYNIAIARELQEMGVDEIQFDYIRTPADGRRQDIVYRYKEDSPALNRGIDYGDPRVQALTEFARRAREEISIPISIDVFGFNGWYRMSYLGQDIAALAQYVDVISPMLYPSHFPRAFMGDLPYLEWAEYLYEEGTARGRRITGDTVLIRPYIQSFLIGGELRFDEDTYTDYLKRQIRGSLSAGASGFTLWNFSGRYYMVSRGLWFDDEERDGP</sequence>
<dbReference type="AlphaFoldDB" id="A0A1N6WZ70"/>
<gene>
    <name evidence="3" type="ORF">SAMN05920897_11945</name>
</gene>
<dbReference type="Gene3D" id="2.130.10.10">
    <property type="entry name" value="YVTN repeat-like/Quinoprotein amine dehydrogenase"/>
    <property type="match status" value="1"/>
</dbReference>
<dbReference type="Pfam" id="PF13200">
    <property type="entry name" value="DUF4015"/>
    <property type="match status" value="1"/>
</dbReference>
<reference evidence="3 4" key="1">
    <citation type="submission" date="2017-01" db="EMBL/GenBank/DDBJ databases">
        <authorList>
            <person name="Mah S.A."/>
            <person name="Swanson W.J."/>
            <person name="Moy G.W."/>
            <person name="Vacquier V.D."/>
        </authorList>
    </citation>
    <scope>NUCLEOTIDE SEQUENCE [LARGE SCALE GENOMIC DNA]</scope>
    <source>
        <strain evidence="3 4">ASpG1</strain>
    </source>
</reference>
<dbReference type="InterPro" id="IPR015943">
    <property type="entry name" value="WD40/YVTN_repeat-like_dom_sf"/>
</dbReference>
<accession>A0A1N6WZ70</accession>
<dbReference type="EMBL" id="FTMS01000019">
    <property type="protein sequence ID" value="SIQ95325.1"/>
    <property type="molecule type" value="Genomic_DNA"/>
</dbReference>
<dbReference type="Gene3D" id="3.20.20.80">
    <property type="entry name" value="Glycosidases"/>
    <property type="match status" value="1"/>
</dbReference>
<organism evidence="3 4">
    <name type="scientific">Alkalispirochaeta americana</name>
    <dbReference type="NCBI Taxonomy" id="159291"/>
    <lineage>
        <taxon>Bacteria</taxon>
        <taxon>Pseudomonadati</taxon>
        <taxon>Spirochaetota</taxon>
        <taxon>Spirochaetia</taxon>
        <taxon>Spirochaetales</taxon>
        <taxon>Spirochaetaceae</taxon>
        <taxon>Alkalispirochaeta</taxon>
    </lineage>
</organism>
<feature type="chain" id="PRO_5012546092" description="DUF4015 domain-containing protein" evidence="1">
    <location>
        <begin position="19"/>
        <end position="534"/>
    </location>
</feature>
<evidence type="ECO:0000313" key="4">
    <source>
        <dbReference type="Proteomes" id="UP000186400"/>
    </source>
</evidence>
<feature type="signal peptide" evidence="1">
    <location>
        <begin position="1"/>
        <end position="18"/>
    </location>
</feature>
<dbReference type="SUPFAM" id="SSF110296">
    <property type="entry name" value="Oligoxyloglucan reducing end-specific cellobiohydrolase"/>
    <property type="match status" value="1"/>
</dbReference>
<dbReference type="STRING" id="159291.SAMN05920897_11945"/>
<dbReference type="RefSeq" id="WP_083944021.1">
    <property type="nucleotide sequence ID" value="NZ_FTMS01000019.1"/>
</dbReference>
<dbReference type="Proteomes" id="UP000186400">
    <property type="component" value="Unassembled WGS sequence"/>
</dbReference>
<keyword evidence="1" id="KW-0732">Signal</keyword>
<dbReference type="OrthoDB" id="9774125at2"/>
<protein>
    <recommendedName>
        <fullName evidence="2">DUF4015 domain-containing protein</fullName>
    </recommendedName>
</protein>
<feature type="domain" description="DUF4015" evidence="2">
    <location>
        <begin position="194"/>
        <end position="517"/>
    </location>
</feature>
<name>A0A1N6WZ70_9SPIO</name>
<proteinExistence type="predicted"/>